<dbReference type="RefSeq" id="WP_034976469.1">
    <property type="nucleotide sequence ID" value="NZ_FOFI01000001.1"/>
</dbReference>
<evidence type="ECO:0000313" key="1">
    <source>
        <dbReference type="EMBL" id="KFC20873.1"/>
    </source>
</evidence>
<gene>
    <name evidence="1" type="ORF">IO89_11565</name>
</gene>
<dbReference type="OrthoDB" id="1081532at2"/>
<dbReference type="InterPro" id="IPR018392">
    <property type="entry name" value="LysM"/>
</dbReference>
<dbReference type="Proteomes" id="UP000028623">
    <property type="component" value="Unassembled WGS sequence"/>
</dbReference>
<proteinExistence type="predicted"/>
<reference evidence="1 2" key="1">
    <citation type="submission" date="2014-07" db="EMBL/GenBank/DDBJ databases">
        <title>Epilithonimonas lactis LMG 22401 Genome.</title>
        <authorList>
            <person name="Pipes S.E."/>
            <person name="Stropko S.J."/>
        </authorList>
    </citation>
    <scope>NUCLEOTIDE SEQUENCE [LARGE SCALE GENOMIC DNA]</scope>
    <source>
        <strain evidence="1 2">LMG 24401</strain>
    </source>
</reference>
<evidence type="ECO:0000313" key="2">
    <source>
        <dbReference type="Proteomes" id="UP000028623"/>
    </source>
</evidence>
<comment type="caution">
    <text evidence="1">The sequence shown here is derived from an EMBL/GenBank/DDBJ whole genome shotgun (WGS) entry which is preliminary data.</text>
</comment>
<accession>A0A085BEH8</accession>
<dbReference type="AlphaFoldDB" id="A0A085BEH8"/>
<dbReference type="EMBL" id="JPLY01000004">
    <property type="protein sequence ID" value="KFC20873.1"/>
    <property type="molecule type" value="Genomic_DNA"/>
</dbReference>
<organism evidence="1 2">
    <name type="scientific">Epilithonimonas lactis</name>
    <dbReference type="NCBI Taxonomy" id="421072"/>
    <lineage>
        <taxon>Bacteria</taxon>
        <taxon>Pseudomonadati</taxon>
        <taxon>Bacteroidota</taxon>
        <taxon>Flavobacteriia</taxon>
        <taxon>Flavobacteriales</taxon>
        <taxon>Weeksellaceae</taxon>
        <taxon>Chryseobacterium group</taxon>
        <taxon>Epilithonimonas</taxon>
    </lineage>
</organism>
<dbReference type="STRING" id="421072.SAMN04488097_0189"/>
<evidence type="ECO:0008006" key="3">
    <source>
        <dbReference type="Google" id="ProtNLM"/>
    </source>
</evidence>
<keyword evidence="2" id="KW-1185">Reference proteome</keyword>
<sequence length="368" mass="43502">MEHKRYAIKKDDTLESIALEHKIDVEDLLNFHNANASITQQFFGSTIPIHINEIILPVHSEKKSQNLSDTINFEQKARYRCEQINTSKVDGKTVHFVEQKFQYLLLQSLENRIAHVKLEEHLYNFNPAVLNLSFEFISKTEFIKNNVLCSLSESNGRVQEVLNKNEIQSEWEKFRDEDFEKSKFIQKLQQTNTKAVEDLKGLGDKQFSVDYKLAEEEYRRNLFYFCCFDSFLVKKTENILPEDFPFMSTIVPPVIVPLEFKYDKISEENGILKLRKVGTVKLNPELVSEIEKKYDEIHKPNIKYSFTEYKLEFRTRIEYNTEEKIIETADVFIMEQIADNIDNTCEFHLKKLENYVPSEDEKYERAQI</sequence>
<protein>
    <recommendedName>
        <fullName evidence="3">LysM domain-containing protein</fullName>
    </recommendedName>
</protein>
<name>A0A085BEH8_9FLAO</name>
<dbReference type="CDD" id="cd00118">
    <property type="entry name" value="LysM"/>
    <property type="match status" value="1"/>
</dbReference>
<dbReference type="eggNOG" id="ENOG50334TN">
    <property type="taxonomic scope" value="Bacteria"/>
</dbReference>